<organism evidence="3 4">
    <name type="scientific">Candidatus Allofournierella pullicola</name>
    <dbReference type="NCBI Taxonomy" id="2838596"/>
    <lineage>
        <taxon>Bacteria</taxon>
        <taxon>Bacillati</taxon>
        <taxon>Bacillota</taxon>
        <taxon>Clostridia</taxon>
        <taxon>Eubacteriales</taxon>
        <taxon>Oscillospiraceae</taxon>
        <taxon>Allofournierella</taxon>
    </lineage>
</organism>
<feature type="coiled-coil region" evidence="1">
    <location>
        <begin position="65"/>
        <end position="92"/>
    </location>
</feature>
<evidence type="ECO:0000313" key="3">
    <source>
        <dbReference type="EMBL" id="HIX05763.1"/>
    </source>
</evidence>
<name>A0A9D1V4E7_9FIRM</name>
<dbReference type="InterPro" id="IPR026870">
    <property type="entry name" value="Zinc_ribbon_dom"/>
</dbReference>
<evidence type="ECO:0000313" key="4">
    <source>
        <dbReference type="Proteomes" id="UP000824193"/>
    </source>
</evidence>
<comment type="caution">
    <text evidence="3">The sequence shown here is derived from an EMBL/GenBank/DDBJ whole genome shotgun (WGS) entry which is preliminary data.</text>
</comment>
<reference evidence="3" key="1">
    <citation type="journal article" date="2021" name="PeerJ">
        <title>Extensive microbial diversity within the chicken gut microbiome revealed by metagenomics and culture.</title>
        <authorList>
            <person name="Gilroy R."/>
            <person name="Ravi A."/>
            <person name="Getino M."/>
            <person name="Pursley I."/>
            <person name="Horton D.L."/>
            <person name="Alikhan N.F."/>
            <person name="Baker D."/>
            <person name="Gharbi K."/>
            <person name="Hall N."/>
            <person name="Watson M."/>
            <person name="Adriaenssens E.M."/>
            <person name="Foster-Nyarko E."/>
            <person name="Jarju S."/>
            <person name="Secka A."/>
            <person name="Antonio M."/>
            <person name="Oren A."/>
            <person name="Chaudhuri R.R."/>
            <person name="La Ragione R."/>
            <person name="Hildebrand F."/>
            <person name="Pallen M.J."/>
        </authorList>
    </citation>
    <scope>NUCLEOTIDE SEQUENCE</scope>
    <source>
        <strain evidence="3">2239</strain>
    </source>
</reference>
<dbReference type="Proteomes" id="UP000824193">
    <property type="component" value="Unassembled WGS sequence"/>
</dbReference>
<protein>
    <submittedName>
        <fullName evidence="3">Zinc-ribbon domain-containing protein</fullName>
    </submittedName>
</protein>
<reference evidence="3" key="2">
    <citation type="submission" date="2021-04" db="EMBL/GenBank/DDBJ databases">
        <authorList>
            <person name="Gilroy R."/>
        </authorList>
    </citation>
    <scope>NUCLEOTIDE SEQUENCE</scope>
    <source>
        <strain evidence="3">2239</strain>
    </source>
</reference>
<keyword evidence="1" id="KW-0175">Coiled coil</keyword>
<dbReference type="EMBL" id="DXFW01000020">
    <property type="protein sequence ID" value="HIX05763.1"/>
    <property type="molecule type" value="Genomic_DNA"/>
</dbReference>
<dbReference type="AlphaFoldDB" id="A0A9D1V4E7"/>
<accession>A0A9D1V4E7</accession>
<feature type="domain" description="Zinc-ribbon" evidence="2">
    <location>
        <begin position="94"/>
        <end position="116"/>
    </location>
</feature>
<evidence type="ECO:0000256" key="1">
    <source>
        <dbReference type="SAM" id="Coils"/>
    </source>
</evidence>
<dbReference type="Pfam" id="PF13240">
    <property type="entry name" value="Zn_Ribbon_1"/>
    <property type="match status" value="1"/>
</dbReference>
<sequence>MSLFEGLSKVISETSATAVSKTKELARIAQLNGAISDEEKIIAAAHTEIGRRYMENLAGERPDLFGDQVERIREAQSRIEALRRELEEVKGMGKCPYCGAQVEAGKAFCGSCGARLPQPEAAGGTPQNTEV</sequence>
<proteinExistence type="predicted"/>
<gene>
    <name evidence="3" type="ORF">H9865_06645</name>
</gene>
<evidence type="ECO:0000259" key="2">
    <source>
        <dbReference type="Pfam" id="PF13240"/>
    </source>
</evidence>